<evidence type="ECO:0000313" key="2">
    <source>
        <dbReference type="Proteomes" id="UP001235064"/>
    </source>
</evidence>
<reference evidence="1 2" key="1">
    <citation type="submission" date="2023-06" db="EMBL/GenBank/DDBJ databases">
        <title>Microbacterium sp. nov., isolated from a waste landfill.</title>
        <authorList>
            <person name="Wen W."/>
        </authorList>
    </citation>
    <scope>NUCLEOTIDE SEQUENCE [LARGE SCALE GENOMIC DNA]</scope>
    <source>
        <strain evidence="1 2">ASV49</strain>
    </source>
</reference>
<sequence length="77" mass="8310">MRRSEFDRAVEAEFGARGLSLVLDLALPQVGGRTSADALAAGVPPREVWLALCAETDVPESRRHGVGRLEPRRASGR</sequence>
<proteinExistence type="predicted"/>
<organism evidence="1 2">
    <name type="scientific">Microbacterium candidum</name>
    <dbReference type="NCBI Taxonomy" id="3041922"/>
    <lineage>
        <taxon>Bacteria</taxon>
        <taxon>Bacillati</taxon>
        <taxon>Actinomycetota</taxon>
        <taxon>Actinomycetes</taxon>
        <taxon>Micrococcales</taxon>
        <taxon>Microbacteriaceae</taxon>
        <taxon>Microbacterium</taxon>
    </lineage>
</organism>
<keyword evidence="2" id="KW-1185">Reference proteome</keyword>
<name>A0ABT7N1D9_9MICO</name>
<dbReference type="RefSeq" id="WP_286289474.1">
    <property type="nucleotide sequence ID" value="NZ_JASXSZ010000004.1"/>
</dbReference>
<dbReference type="Proteomes" id="UP001235064">
    <property type="component" value="Unassembled WGS sequence"/>
</dbReference>
<dbReference type="InterPro" id="IPR021408">
    <property type="entry name" value="DUF3046"/>
</dbReference>
<gene>
    <name evidence="1" type="ORF">QSV35_14380</name>
</gene>
<protein>
    <submittedName>
        <fullName evidence="1">DUF3046 domain-containing protein</fullName>
    </submittedName>
</protein>
<evidence type="ECO:0000313" key="1">
    <source>
        <dbReference type="EMBL" id="MDL9980526.1"/>
    </source>
</evidence>
<dbReference type="EMBL" id="JASXSZ010000004">
    <property type="protein sequence ID" value="MDL9980526.1"/>
    <property type="molecule type" value="Genomic_DNA"/>
</dbReference>
<accession>A0ABT7N1D9</accession>
<comment type="caution">
    <text evidence="1">The sequence shown here is derived from an EMBL/GenBank/DDBJ whole genome shotgun (WGS) entry which is preliminary data.</text>
</comment>
<dbReference type="Pfam" id="PF11248">
    <property type="entry name" value="DUF3046"/>
    <property type="match status" value="1"/>
</dbReference>